<dbReference type="NCBIfam" id="NF005301">
    <property type="entry name" value="PRK06830.1"/>
    <property type="match status" value="1"/>
</dbReference>
<evidence type="ECO:0000256" key="11">
    <source>
        <dbReference type="SAM" id="Phobius"/>
    </source>
</evidence>
<evidence type="ECO:0000256" key="4">
    <source>
        <dbReference type="ARBA" id="ARBA00022723"/>
    </source>
</evidence>
<evidence type="ECO:0000313" key="13">
    <source>
        <dbReference type="EMBL" id="CAG9316100.1"/>
    </source>
</evidence>
<evidence type="ECO:0000256" key="10">
    <source>
        <dbReference type="ARBA" id="ARBA00048070"/>
    </source>
</evidence>
<protein>
    <recommendedName>
        <fullName evidence="12">Phosphofructokinase domain-containing protein</fullName>
    </recommendedName>
</protein>
<keyword evidence="6" id="KW-0418">Kinase</keyword>
<keyword evidence="11" id="KW-1133">Transmembrane helix</keyword>
<dbReference type="Gene3D" id="3.40.50.450">
    <property type="match status" value="1"/>
</dbReference>
<dbReference type="Proteomes" id="UP001162131">
    <property type="component" value="Unassembled WGS sequence"/>
</dbReference>
<dbReference type="AlphaFoldDB" id="A0AAU9IMU5"/>
<proteinExistence type="predicted"/>
<sequence length="522" mass="57416">MDIEKWLLIFSLGSTILAILSLFYYKKRFDQCKNYSLQRHSGSFQQLVRVAGNVCQEHRNLLNVKDRSVQVPIMISHRTDEEILLNPMLGTGKKNDVGSGRSFMPETLFYKLGGYVIADSAFPKHYVDEGSILFLKGSPRKEILINPNDVKAAIVTCGGLCPGLNVVIRELVMTLWYNYGVKHISGIIGGYPGFYTQGCLKTLTPSIVADIHLSGGTILKTSRGGWNLEKIMDSIIKNGFNQVYIIGGDGTHRGIKNLVDEIERKHLPIYVVGIPKTIDNDIPIIDKSFGFDTAVEEAQKAIESANTEANSVEYGIGLVKLMGRNSGFIAMQASNANRNVNLCLIPESGYELTGPNGVYSYISERLKVKKHAVIVVAEGAAASCLDEKLAAEGTDPSGNPILYDIGKHLKEELVKCCKKHNINATLKYIDPTYMIRTVPANSSDKILCSELAQAAVHGTFAGFTGFSVGNVTGQAVFIPIDLLISIKEGKDAKEGQRRVDIDENMMWWRLMANTGQPSFIND</sequence>
<evidence type="ECO:0000313" key="14">
    <source>
        <dbReference type="Proteomes" id="UP001162131"/>
    </source>
</evidence>
<keyword evidence="14" id="KW-1185">Reference proteome</keyword>
<comment type="cofactor">
    <cofactor evidence="1">
        <name>Mg(2+)</name>
        <dbReference type="ChEBI" id="CHEBI:18420"/>
    </cofactor>
</comment>
<evidence type="ECO:0000259" key="12">
    <source>
        <dbReference type="Pfam" id="PF00365"/>
    </source>
</evidence>
<organism evidence="13 14">
    <name type="scientific">Blepharisma stoltei</name>
    <dbReference type="NCBI Taxonomy" id="1481888"/>
    <lineage>
        <taxon>Eukaryota</taxon>
        <taxon>Sar</taxon>
        <taxon>Alveolata</taxon>
        <taxon>Ciliophora</taxon>
        <taxon>Postciliodesmatophora</taxon>
        <taxon>Heterotrichea</taxon>
        <taxon>Heterotrichida</taxon>
        <taxon>Blepharismidae</taxon>
        <taxon>Blepharisma</taxon>
    </lineage>
</organism>
<dbReference type="Pfam" id="PF00365">
    <property type="entry name" value="PFK"/>
    <property type="match status" value="1"/>
</dbReference>
<dbReference type="InterPro" id="IPR050929">
    <property type="entry name" value="PFKA"/>
</dbReference>
<dbReference type="InterPro" id="IPR000023">
    <property type="entry name" value="Phosphofructokinase_dom"/>
</dbReference>
<keyword evidence="11" id="KW-0812">Transmembrane</keyword>
<dbReference type="GO" id="GO:0003872">
    <property type="term" value="F:6-phosphofructokinase activity"/>
    <property type="evidence" value="ECO:0007669"/>
    <property type="project" value="UniProtKB-EC"/>
</dbReference>
<dbReference type="PANTHER" id="PTHR45770">
    <property type="entry name" value="ATP-DEPENDENT 6-PHOSPHOFRUCTOKINASE 1"/>
    <property type="match status" value="1"/>
</dbReference>
<dbReference type="PRINTS" id="PR00476">
    <property type="entry name" value="PHFRCTKINASE"/>
</dbReference>
<feature type="transmembrane region" description="Helical" evidence="11">
    <location>
        <begin position="6"/>
        <end position="25"/>
    </location>
</feature>
<evidence type="ECO:0000256" key="2">
    <source>
        <dbReference type="ARBA" id="ARBA00002659"/>
    </source>
</evidence>
<dbReference type="FunFam" id="3.40.50.450:FF:000002">
    <property type="entry name" value="ATP-dependent 6-phosphofructokinase"/>
    <property type="match status" value="1"/>
</dbReference>
<keyword evidence="3" id="KW-0808">Transferase</keyword>
<evidence type="ECO:0000256" key="3">
    <source>
        <dbReference type="ARBA" id="ARBA00022679"/>
    </source>
</evidence>
<dbReference type="InterPro" id="IPR035966">
    <property type="entry name" value="PKF_sf"/>
</dbReference>
<dbReference type="SUPFAM" id="SSF53784">
    <property type="entry name" value="Phosphofructokinase"/>
    <property type="match status" value="1"/>
</dbReference>
<feature type="domain" description="Phosphofructokinase" evidence="12">
    <location>
        <begin position="152"/>
        <end position="457"/>
    </location>
</feature>
<comment type="catalytic activity">
    <reaction evidence="10">
        <text>beta-D-fructose 6-phosphate + ATP = beta-D-fructose 1,6-bisphosphate + ADP + H(+)</text>
        <dbReference type="Rhea" id="RHEA:16109"/>
        <dbReference type="ChEBI" id="CHEBI:15378"/>
        <dbReference type="ChEBI" id="CHEBI:30616"/>
        <dbReference type="ChEBI" id="CHEBI:32966"/>
        <dbReference type="ChEBI" id="CHEBI:57634"/>
        <dbReference type="ChEBI" id="CHEBI:456216"/>
        <dbReference type="EC" id="2.7.1.11"/>
    </reaction>
</comment>
<name>A0AAU9IMU5_9CILI</name>
<keyword evidence="4" id="KW-0479">Metal-binding</keyword>
<evidence type="ECO:0000256" key="6">
    <source>
        <dbReference type="ARBA" id="ARBA00022777"/>
    </source>
</evidence>
<dbReference type="GO" id="GO:0046872">
    <property type="term" value="F:metal ion binding"/>
    <property type="evidence" value="ECO:0007669"/>
    <property type="project" value="UniProtKB-KW"/>
</dbReference>
<dbReference type="GO" id="GO:0006002">
    <property type="term" value="P:fructose 6-phosphate metabolic process"/>
    <property type="evidence" value="ECO:0007669"/>
    <property type="project" value="InterPro"/>
</dbReference>
<keyword evidence="11" id="KW-0472">Membrane</keyword>
<accession>A0AAU9IMU5</accession>
<evidence type="ECO:0000256" key="8">
    <source>
        <dbReference type="ARBA" id="ARBA00022842"/>
    </source>
</evidence>
<evidence type="ECO:0000256" key="9">
    <source>
        <dbReference type="ARBA" id="ARBA00023152"/>
    </source>
</evidence>
<evidence type="ECO:0000256" key="7">
    <source>
        <dbReference type="ARBA" id="ARBA00022840"/>
    </source>
</evidence>
<keyword evidence="5" id="KW-0547">Nucleotide-binding</keyword>
<evidence type="ECO:0000256" key="5">
    <source>
        <dbReference type="ARBA" id="ARBA00022741"/>
    </source>
</evidence>
<comment type="caution">
    <text evidence="13">The sequence shown here is derived from an EMBL/GenBank/DDBJ whole genome shotgun (WGS) entry which is preliminary data.</text>
</comment>
<dbReference type="EMBL" id="CAJZBQ010000015">
    <property type="protein sequence ID" value="CAG9316100.1"/>
    <property type="molecule type" value="Genomic_DNA"/>
</dbReference>
<keyword evidence="9" id="KW-0324">Glycolysis</keyword>
<keyword evidence="8" id="KW-0460">Magnesium</keyword>
<reference evidence="13" key="1">
    <citation type="submission" date="2021-09" db="EMBL/GenBank/DDBJ databases">
        <authorList>
            <consortium name="AG Swart"/>
            <person name="Singh M."/>
            <person name="Singh A."/>
            <person name="Seah K."/>
            <person name="Emmerich C."/>
        </authorList>
    </citation>
    <scope>NUCLEOTIDE SEQUENCE</scope>
    <source>
        <strain evidence="13">ATCC30299</strain>
    </source>
</reference>
<keyword evidence="7" id="KW-0067">ATP-binding</keyword>
<dbReference type="GO" id="GO:0005737">
    <property type="term" value="C:cytoplasm"/>
    <property type="evidence" value="ECO:0007669"/>
    <property type="project" value="UniProtKB-ARBA"/>
</dbReference>
<evidence type="ECO:0000256" key="1">
    <source>
        <dbReference type="ARBA" id="ARBA00001946"/>
    </source>
</evidence>
<dbReference type="InterPro" id="IPR022953">
    <property type="entry name" value="ATP_PFK"/>
</dbReference>
<dbReference type="GO" id="GO:0005524">
    <property type="term" value="F:ATP binding"/>
    <property type="evidence" value="ECO:0007669"/>
    <property type="project" value="UniProtKB-KW"/>
</dbReference>
<gene>
    <name evidence="13" type="ORF">BSTOLATCC_MIC15541</name>
</gene>
<comment type="function">
    <text evidence="2">Catalyzes the phosphorylation of D-fructose 6-phosphate to fructose 1,6-bisphosphate by ATP, the first committing step of glycolysis.</text>
</comment>